<gene>
    <name evidence="1" type="ORF">D3877_10180</name>
</gene>
<comment type="caution">
    <text evidence="1">The sequence shown here is derived from an EMBL/GenBank/DDBJ whole genome shotgun (WGS) entry which is preliminary data.</text>
</comment>
<dbReference type="EMBL" id="QYUL01000001">
    <property type="protein sequence ID" value="RJF84836.1"/>
    <property type="molecule type" value="Genomic_DNA"/>
</dbReference>
<sequence length="92" mass="10479">MLILPLLLAVSAEASAELTKMRQYQHQEGRSLKDYINDGYEIKAITNRDNVSDFNYFLQKGTDFVRCSEMTTGLAVFREVSCAVLIQPLPYQ</sequence>
<accession>A0A418W4A3</accession>
<evidence type="ECO:0000313" key="2">
    <source>
        <dbReference type="Proteomes" id="UP000283458"/>
    </source>
</evidence>
<dbReference type="AlphaFoldDB" id="A0A418W4A3"/>
<proteinExistence type="predicted"/>
<evidence type="ECO:0000313" key="1">
    <source>
        <dbReference type="EMBL" id="RJF84836.1"/>
    </source>
</evidence>
<dbReference type="Proteomes" id="UP000283458">
    <property type="component" value="Unassembled WGS sequence"/>
</dbReference>
<reference evidence="1 2" key="1">
    <citation type="submission" date="2018-09" db="EMBL/GenBank/DDBJ databases">
        <authorList>
            <person name="Zhu H."/>
        </authorList>
    </citation>
    <scope>NUCLEOTIDE SEQUENCE [LARGE SCALE GENOMIC DNA]</scope>
    <source>
        <strain evidence="1 2">K2W22B-5</strain>
    </source>
</reference>
<dbReference type="RefSeq" id="WP_147395144.1">
    <property type="nucleotide sequence ID" value="NZ_QYUL01000001.1"/>
</dbReference>
<organism evidence="1 2">
    <name type="scientific">Azospirillum cavernae</name>
    <dbReference type="NCBI Taxonomy" id="2320860"/>
    <lineage>
        <taxon>Bacteria</taxon>
        <taxon>Pseudomonadati</taxon>
        <taxon>Pseudomonadota</taxon>
        <taxon>Alphaproteobacteria</taxon>
        <taxon>Rhodospirillales</taxon>
        <taxon>Azospirillaceae</taxon>
        <taxon>Azospirillum</taxon>
    </lineage>
</organism>
<protein>
    <submittedName>
        <fullName evidence="1">Uncharacterized protein</fullName>
    </submittedName>
</protein>
<name>A0A418W4A3_9PROT</name>
<keyword evidence="2" id="KW-1185">Reference proteome</keyword>